<name>A0A1X7PW09_9HYPH</name>
<evidence type="ECO:0000313" key="2">
    <source>
        <dbReference type="EMBL" id="SMH56452.1"/>
    </source>
</evidence>
<dbReference type="EMBL" id="FXBL01000004">
    <property type="protein sequence ID" value="SMH56452.1"/>
    <property type="molecule type" value="Genomic_DNA"/>
</dbReference>
<reference evidence="2 3" key="1">
    <citation type="submission" date="2017-04" db="EMBL/GenBank/DDBJ databases">
        <authorList>
            <person name="Afonso C.L."/>
            <person name="Miller P.J."/>
            <person name="Scott M.A."/>
            <person name="Spackman E."/>
            <person name="Goraichik I."/>
            <person name="Dimitrov K.M."/>
            <person name="Suarez D.L."/>
            <person name="Swayne D.E."/>
        </authorList>
    </citation>
    <scope>NUCLEOTIDE SEQUENCE [LARGE SCALE GENOMIC DNA]</scope>
    <source>
        <strain evidence="2 3">B5P</strain>
    </source>
</reference>
<dbReference type="OrthoDB" id="9761586at2"/>
<dbReference type="PANTHER" id="PTHR11365:SF23">
    <property type="entry name" value="HYPOTHETICAL 5-OXOPROLINASE (EUROFUNG)-RELATED"/>
    <property type="match status" value="1"/>
</dbReference>
<evidence type="ECO:0000259" key="1">
    <source>
        <dbReference type="Pfam" id="PF02538"/>
    </source>
</evidence>
<feature type="domain" description="Hydantoinase B/oxoprolinase" evidence="1">
    <location>
        <begin position="7"/>
        <end position="524"/>
    </location>
</feature>
<organism evidence="2 3">
    <name type="scientific">Mesorhizobium australicum</name>
    <dbReference type="NCBI Taxonomy" id="536018"/>
    <lineage>
        <taxon>Bacteria</taxon>
        <taxon>Pseudomonadati</taxon>
        <taxon>Pseudomonadota</taxon>
        <taxon>Alphaproteobacteria</taxon>
        <taxon>Hyphomicrobiales</taxon>
        <taxon>Phyllobacteriaceae</taxon>
        <taxon>Mesorhizobium</taxon>
    </lineage>
</organism>
<dbReference type="PANTHER" id="PTHR11365">
    <property type="entry name" value="5-OXOPROLINASE RELATED"/>
    <property type="match status" value="1"/>
</dbReference>
<dbReference type="InterPro" id="IPR045079">
    <property type="entry name" value="Oxoprolinase-like"/>
</dbReference>
<gene>
    <name evidence="2" type="ORF">SAMN02982922_5533</name>
</gene>
<evidence type="ECO:0000313" key="3">
    <source>
        <dbReference type="Proteomes" id="UP000193083"/>
    </source>
</evidence>
<dbReference type="AlphaFoldDB" id="A0A1X7PW09"/>
<protein>
    <submittedName>
        <fullName evidence="2">N-methylhydantoinase B</fullName>
    </submittedName>
</protein>
<dbReference type="GO" id="GO:0017168">
    <property type="term" value="F:5-oxoprolinase (ATP-hydrolyzing) activity"/>
    <property type="evidence" value="ECO:0007669"/>
    <property type="project" value="TreeGrafter"/>
</dbReference>
<dbReference type="Pfam" id="PF02538">
    <property type="entry name" value="Hydantoinase_B"/>
    <property type="match status" value="1"/>
</dbReference>
<proteinExistence type="predicted"/>
<sequence length="571" mass="61707">MTTVTADPITTEVVRNFVISCAEDMNASLWRSAFSALIYEGRDSAVALLDAKGNMLGQSTGVPLFVGAIDACVHMVLDRYGDDIGEGDIFLMNDAYLQGTHLNDFTAVGPLFYKGKLVGFGAARAHWADVGATDPGMVMGASSIFQEGWRLGPTRVVQNFRELPDWFDLILRNTRLKELTLGDFRAQISAIRTGERRLNQLLDRIGVPTYQASCENIFEQARTLDREAIGALKDGTYYREGYIDNDGLSDDPVKVALKVTIDGERLILDLEGSSPQVKGSINCGAVQTVSILRLAYKTMISPDRAITGGSFSTMEVKIPDDCMFNAKEPAACSWYFTSFGLLADQLISCLSEAMPERATAAHYGDSMVVSFFSVDPKRKQWISTEATAGGWGGSNGADGESALINITNGGFRNLPAEIYETKFPVRVEEFSIRPDSSGAGRWRGGNGVVRSYKLLDDAAGALWFDRALTPAFGLNGGNSAQGPDVTIYWPDGSEEKRLKMRARSLPKGTVLVTKTGGGGGFGDPLARPFAEIQEDLDCGYLSPDVAARDYGVVVKDGAIDTAASTPRATWG</sequence>
<dbReference type="GO" id="GO:0005829">
    <property type="term" value="C:cytosol"/>
    <property type="evidence" value="ECO:0007669"/>
    <property type="project" value="TreeGrafter"/>
</dbReference>
<dbReference type="Proteomes" id="UP000193083">
    <property type="component" value="Unassembled WGS sequence"/>
</dbReference>
<dbReference type="GO" id="GO:0006749">
    <property type="term" value="P:glutathione metabolic process"/>
    <property type="evidence" value="ECO:0007669"/>
    <property type="project" value="TreeGrafter"/>
</dbReference>
<dbReference type="RefSeq" id="WP_085467109.1">
    <property type="nucleotide sequence ID" value="NZ_FXBL01000004.1"/>
</dbReference>
<dbReference type="InterPro" id="IPR003692">
    <property type="entry name" value="Hydantoinase_B"/>
</dbReference>
<accession>A0A1X7PW09</accession>
<keyword evidence="3" id="KW-1185">Reference proteome</keyword>